<dbReference type="Pfam" id="PF12937">
    <property type="entry name" value="F-box-like"/>
    <property type="match status" value="1"/>
</dbReference>
<accession>A0ABC9DTY2</accession>
<dbReference type="SUPFAM" id="SSF81383">
    <property type="entry name" value="F-box domain"/>
    <property type="match status" value="1"/>
</dbReference>
<dbReference type="InterPro" id="IPR036047">
    <property type="entry name" value="F-box-like_dom_sf"/>
</dbReference>
<name>A0ABC9DTY2_9POAL</name>
<dbReference type="InterPro" id="IPR005174">
    <property type="entry name" value="KIB1-4_b-propeller"/>
</dbReference>
<evidence type="ECO:0000259" key="2">
    <source>
        <dbReference type="Pfam" id="PF12937"/>
    </source>
</evidence>
<dbReference type="InterPro" id="IPR001810">
    <property type="entry name" value="F-box_dom"/>
</dbReference>
<evidence type="ECO:0000259" key="1">
    <source>
        <dbReference type="Pfam" id="PF03478"/>
    </source>
</evidence>
<evidence type="ECO:0008006" key="5">
    <source>
        <dbReference type="Google" id="ProtNLM"/>
    </source>
</evidence>
<dbReference type="PANTHER" id="PTHR33110">
    <property type="entry name" value="F-BOX/KELCH-REPEAT PROTEIN-RELATED"/>
    <property type="match status" value="1"/>
</dbReference>
<reference evidence="3 4" key="2">
    <citation type="submission" date="2024-10" db="EMBL/GenBank/DDBJ databases">
        <authorList>
            <person name="Ryan C."/>
        </authorList>
    </citation>
    <scope>NUCLEOTIDE SEQUENCE [LARGE SCALE GENOMIC DNA]</scope>
</reference>
<dbReference type="AlphaFoldDB" id="A0ABC9DTY2"/>
<protein>
    <recommendedName>
        <fullName evidence="5">DUF295 domain-containing protein</fullName>
    </recommendedName>
</protein>
<dbReference type="CDD" id="cd09917">
    <property type="entry name" value="F-box_SF"/>
    <property type="match status" value="1"/>
</dbReference>
<sequence>MLRAALPPCFVWGLGKQKQSLCPNPNGGVQACASSRWSDLPPELLGLVLTCLHSLTDRVRAGAICRPWRSAARLHYPNLPPPMPWLALGDEAYLDVVNGGGAARKLSLGSAPDDNARCHGSADHLIFLTRDGGAGGCFLADPFTGAVLPVADLASFIKQQTRHNLHVLKVVLLWPPRPHGGGSSPEQPPLVAALIKNITNEHKTTIFVTYVAFFNGNLYALSTNDQLLIIGLGEGSAAAGGSNPTITGVKYVTEEIEEEDGTGDDDFDYFCQGICPAGDERLVQSGDRLLMLRRWVIDDVTSSSGDGDTSIFDVYEADFDGASSCRWKTASSLRGRALFLGPYCSKSVRVGDGHCGALEDCIYFVQHDASDSGIYDMEYCRVRPLVPNIEEVLLQVQRPWISTWIFPHLSP</sequence>
<organism evidence="3 4">
    <name type="scientific">Urochloa decumbens</name>
    <dbReference type="NCBI Taxonomy" id="240449"/>
    <lineage>
        <taxon>Eukaryota</taxon>
        <taxon>Viridiplantae</taxon>
        <taxon>Streptophyta</taxon>
        <taxon>Embryophyta</taxon>
        <taxon>Tracheophyta</taxon>
        <taxon>Spermatophyta</taxon>
        <taxon>Magnoliopsida</taxon>
        <taxon>Liliopsida</taxon>
        <taxon>Poales</taxon>
        <taxon>Poaceae</taxon>
        <taxon>PACMAD clade</taxon>
        <taxon>Panicoideae</taxon>
        <taxon>Panicodae</taxon>
        <taxon>Paniceae</taxon>
        <taxon>Melinidinae</taxon>
        <taxon>Urochloa</taxon>
    </lineage>
</organism>
<dbReference type="PROSITE" id="PS51257">
    <property type="entry name" value="PROKAR_LIPOPROTEIN"/>
    <property type="match status" value="1"/>
</dbReference>
<proteinExistence type="predicted"/>
<evidence type="ECO:0000313" key="4">
    <source>
        <dbReference type="Proteomes" id="UP001497457"/>
    </source>
</evidence>
<keyword evidence="4" id="KW-1185">Reference proteome</keyword>
<reference evidence="4" key="1">
    <citation type="submission" date="2024-06" db="EMBL/GenBank/DDBJ databases">
        <authorList>
            <person name="Ryan C."/>
        </authorList>
    </citation>
    <scope>NUCLEOTIDE SEQUENCE [LARGE SCALE GENOMIC DNA]</scope>
</reference>
<feature type="domain" description="F-box" evidence="2">
    <location>
        <begin position="37"/>
        <end position="73"/>
    </location>
</feature>
<dbReference type="Gene3D" id="1.20.1280.50">
    <property type="match status" value="1"/>
</dbReference>
<dbReference type="PANTHER" id="PTHR33110:SF78">
    <property type="entry name" value="OS06G0148900 PROTEIN"/>
    <property type="match status" value="1"/>
</dbReference>
<evidence type="ECO:0000313" key="3">
    <source>
        <dbReference type="EMBL" id="CAL5044580.1"/>
    </source>
</evidence>
<feature type="domain" description="KIB1-4 beta-propeller" evidence="1">
    <location>
        <begin position="110"/>
        <end position="376"/>
    </location>
</feature>
<dbReference type="EMBL" id="OZ075144">
    <property type="protein sequence ID" value="CAL5044580.1"/>
    <property type="molecule type" value="Genomic_DNA"/>
</dbReference>
<dbReference type="Pfam" id="PF03478">
    <property type="entry name" value="Beta-prop_KIB1-4"/>
    <property type="match status" value="1"/>
</dbReference>
<dbReference type="Proteomes" id="UP001497457">
    <property type="component" value="Chromosome 34rd"/>
</dbReference>
<gene>
    <name evidence="3" type="ORF">URODEC1_LOCUS88372</name>
</gene>